<sequence length="42" mass="4990">MRHSCVRPLFLVLLLTNTCLRKNIIFLQRQLIYQFLIGALET</sequence>
<name>A0A2P2NNB5_RHIMU</name>
<reference evidence="1" key="1">
    <citation type="submission" date="2018-02" db="EMBL/GenBank/DDBJ databases">
        <title>Rhizophora mucronata_Transcriptome.</title>
        <authorList>
            <person name="Meera S.P."/>
            <person name="Sreeshan A."/>
            <person name="Augustine A."/>
        </authorList>
    </citation>
    <scope>NUCLEOTIDE SEQUENCE</scope>
    <source>
        <tissue evidence="1">Leaf</tissue>
    </source>
</reference>
<dbReference type="EMBL" id="GGEC01063472">
    <property type="protein sequence ID" value="MBX43956.1"/>
    <property type="molecule type" value="Transcribed_RNA"/>
</dbReference>
<accession>A0A2P2NNB5</accession>
<evidence type="ECO:0000313" key="1">
    <source>
        <dbReference type="EMBL" id="MBX43956.1"/>
    </source>
</evidence>
<proteinExistence type="predicted"/>
<organism evidence="1">
    <name type="scientific">Rhizophora mucronata</name>
    <name type="common">Asiatic mangrove</name>
    <dbReference type="NCBI Taxonomy" id="61149"/>
    <lineage>
        <taxon>Eukaryota</taxon>
        <taxon>Viridiplantae</taxon>
        <taxon>Streptophyta</taxon>
        <taxon>Embryophyta</taxon>
        <taxon>Tracheophyta</taxon>
        <taxon>Spermatophyta</taxon>
        <taxon>Magnoliopsida</taxon>
        <taxon>eudicotyledons</taxon>
        <taxon>Gunneridae</taxon>
        <taxon>Pentapetalae</taxon>
        <taxon>rosids</taxon>
        <taxon>fabids</taxon>
        <taxon>Malpighiales</taxon>
        <taxon>Rhizophoraceae</taxon>
        <taxon>Rhizophora</taxon>
    </lineage>
</organism>
<protein>
    <submittedName>
        <fullName evidence="1">Uncharacterized protein</fullName>
    </submittedName>
</protein>
<dbReference type="AlphaFoldDB" id="A0A2P2NNB5"/>